<organism evidence="2 3">
    <name type="scientific">Maioricimonas rarisocia</name>
    <dbReference type="NCBI Taxonomy" id="2528026"/>
    <lineage>
        <taxon>Bacteria</taxon>
        <taxon>Pseudomonadati</taxon>
        <taxon>Planctomycetota</taxon>
        <taxon>Planctomycetia</taxon>
        <taxon>Planctomycetales</taxon>
        <taxon>Planctomycetaceae</taxon>
        <taxon>Maioricimonas</taxon>
    </lineage>
</organism>
<dbReference type="KEGG" id="mri:Mal4_04650"/>
<gene>
    <name evidence="2" type="ORF">Mal4_04650</name>
</gene>
<keyword evidence="1" id="KW-0732">Signal</keyword>
<evidence type="ECO:0000256" key="1">
    <source>
        <dbReference type="SAM" id="SignalP"/>
    </source>
</evidence>
<feature type="signal peptide" evidence="1">
    <location>
        <begin position="1"/>
        <end position="27"/>
    </location>
</feature>
<reference evidence="2 3" key="1">
    <citation type="submission" date="2019-02" db="EMBL/GenBank/DDBJ databases">
        <title>Deep-cultivation of Planctomycetes and their phenomic and genomic characterization uncovers novel biology.</title>
        <authorList>
            <person name="Wiegand S."/>
            <person name="Jogler M."/>
            <person name="Boedeker C."/>
            <person name="Pinto D."/>
            <person name="Vollmers J."/>
            <person name="Rivas-Marin E."/>
            <person name="Kohn T."/>
            <person name="Peeters S.H."/>
            <person name="Heuer A."/>
            <person name="Rast P."/>
            <person name="Oberbeckmann S."/>
            <person name="Bunk B."/>
            <person name="Jeske O."/>
            <person name="Meyerdierks A."/>
            <person name="Storesund J.E."/>
            <person name="Kallscheuer N."/>
            <person name="Luecker S."/>
            <person name="Lage O.M."/>
            <person name="Pohl T."/>
            <person name="Merkel B.J."/>
            <person name="Hornburger P."/>
            <person name="Mueller R.-W."/>
            <person name="Bruemmer F."/>
            <person name="Labrenz M."/>
            <person name="Spormann A.M."/>
            <person name="Op den Camp H."/>
            <person name="Overmann J."/>
            <person name="Amann R."/>
            <person name="Jetten M.S.M."/>
            <person name="Mascher T."/>
            <person name="Medema M.H."/>
            <person name="Devos D.P."/>
            <person name="Kaster A.-K."/>
            <person name="Ovreas L."/>
            <person name="Rohde M."/>
            <person name="Galperin M.Y."/>
            <person name="Jogler C."/>
        </authorList>
    </citation>
    <scope>NUCLEOTIDE SEQUENCE [LARGE SCALE GENOMIC DNA]</scope>
    <source>
        <strain evidence="2 3">Mal4</strain>
    </source>
</reference>
<evidence type="ECO:0008006" key="4">
    <source>
        <dbReference type="Google" id="ProtNLM"/>
    </source>
</evidence>
<dbReference type="RefSeq" id="WP_197444020.1">
    <property type="nucleotide sequence ID" value="NZ_CP036275.1"/>
</dbReference>
<proteinExistence type="predicted"/>
<dbReference type="Proteomes" id="UP000320496">
    <property type="component" value="Chromosome"/>
</dbReference>
<dbReference type="EMBL" id="CP036275">
    <property type="protein sequence ID" value="QDU36181.1"/>
    <property type="molecule type" value="Genomic_DNA"/>
</dbReference>
<dbReference type="AlphaFoldDB" id="A0A517Z128"/>
<feature type="chain" id="PRO_5021888860" description="Tetratricopeptide repeat protein" evidence="1">
    <location>
        <begin position="28"/>
        <end position="447"/>
    </location>
</feature>
<sequence precursor="true">MNLPPPLTRLILLLACLPLVAGCASHADRLHQFRSDFFAGNLEQATAEIDELIVDSKEDADVLKLDRAVVELASGRPQNAERLLREVRDRFDHLEQTSAAELAASMVTDDTAISYAGEDHEKVLILSLLALSNLMSDGTDATAYSLQIADKQRQLIEAAGGVEEHPELAQRQVALGPYIQAALQEESFTSPDDVIRSRTRVVEWQPGFRDGKADLERARYETHSQPGHGVVYVFTLVGRGPTKEESLEIPTQAALLIADRIISHNASQSLPPTVAPIRVPKVVTRANRIQEVSVRVNDEPAGSTATLVDVGELGRVHYEAKYPEVIGRAIARRVLKKSAVYAVKEQVNADASPLADVALTLAGIAWEATETPDTRCWGLLPDEIQVLRLELPAGPHKLTLQPADGYGPFGQPASVGVNVRDGHNAYVLANFPDHRLVGQILTNEAVE</sequence>
<name>A0A517Z128_9PLAN</name>
<keyword evidence="3" id="KW-1185">Reference proteome</keyword>
<evidence type="ECO:0000313" key="2">
    <source>
        <dbReference type="EMBL" id="QDU36181.1"/>
    </source>
</evidence>
<evidence type="ECO:0000313" key="3">
    <source>
        <dbReference type="Proteomes" id="UP000320496"/>
    </source>
</evidence>
<accession>A0A517Z128</accession>
<protein>
    <recommendedName>
        <fullName evidence="4">Tetratricopeptide repeat protein</fullName>
    </recommendedName>
</protein>